<evidence type="ECO:0000256" key="1">
    <source>
        <dbReference type="SAM" id="SignalP"/>
    </source>
</evidence>
<feature type="domain" description="Right handed beta helix" evidence="2">
    <location>
        <begin position="92"/>
        <end position="269"/>
    </location>
</feature>
<accession>A0ABR6B8A8</accession>
<comment type="caution">
    <text evidence="3">The sequence shown here is derived from an EMBL/GenBank/DDBJ whole genome shotgun (WGS) entry which is preliminary data.</text>
</comment>
<dbReference type="Gene3D" id="2.160.20.10">
    <property type="entry name" value="Single-stranded right-handed beta-helix, Pectin lyase-like"/>
    <property type="match status" value="1"/>
</dbReference>
<dbReference type="RefSeq" id="WP_182836031.1">
    <property type="nucleotide sequence ID" value="NZ_BAAABQ010000011.1"/>
</dbReference>
<dbReference type="InterPro" id="IPR012334">
    <property type="entry name" value="Pectin_lyas_fold"/>
</dbReference>
<dbReference type="InterPro" id="IPR039448">
    <property type="entry name" value="Beta_helix"/>
</dbReference>
<organism evidence="3 4">
    <name type="scientific">Kutzneria viridogrisea</name>
    <dbReference type="NCBI Taxonomy" id="47990"/>
    <lineage>
        <taxon>Bacteria</taxon>
        <taxon>Bacillati</taxon>
        <taxon>Actinomycetota</taxon>
        <taxon>Actinomycetes</taxon>
        <taxon>Pseudonocardiales</taxon>
        <taxon>Pseudonocardiaceae</taxon>
        <taxon>Kutzneria</taxon>
    </lineage>
</organism>
<protein>
    <recommendedName>
        <fullName evidence="2">Right handed beta helix domain-containing protein</fullName>
    </recommendedName>
</protein>
<dbReference type="Proteomes" id="UP000517916">
    <property type="component" value="Unassembled WGS sequence"/>
</dbReference>
<evidence type="ECO:0000313" key="3">
    <source>
        <dbReference type="EMBL" id="MBA8923104.1"/>
    </source>
</evidence>
<evidence type="ECO:0000259" key="2">
    <source>
        <dbReference type="Pfam" id="PF13229"/>
    </source>
</evidence>
<evidence type="ECO:0000313" key="4">
    <source>
        <dbReference type="Proteomes" id="UP000517916"/>
    </source>
</evidence>
<dbReference type="SUPFAM" id="SSF51126">
    <property type="entry name" value="Pectin lyase-like"/>
    <property type="match status" value="1"/>
</dbReference>
<gene>
    <name evidence="3" type="ORF">BC739_000301</name>
</gene>
<dbReference type="EMBL" id="JACJID010000001">
    <property type="protein sequence ID" value="MBA8923104.1"/>
    <property type="molecule type" value="Genomic_DNA"/>
</dbReference>
<feature type="chain" id="PRO_5046149669" description="Right handed beta helix domain-containing protein" evidence="1">
    <location>
        <begin position="25"/>
        <end position="296"/>
    </location>
</feature>
<keyword evidence="1" id="KW-0732">Signal</keyword>
<reference evidence="3 4" key="1">
    <citation type="submission" date="2020-08" db="EMBL/GenBank/DDBJ databases">
        <title>Genomic Encyclopedia of Archaeal and Bacterial Type Strains, Phase II (KMG-II): from individual species to whole genera.</title>
        <authorList>
            <person name="Goeker M."/>
        </authorList>
    </citation>
    <scope>NUCLEOTIDE SEQUENCE [LARGE SCALE GENOMIC DNA]</scope>
    <source>
        <strain evidence="3 4">DSM 43850</strain>
    </source>
</reference>
<keyword evidence="4" id="KW-1185">Reference proteome</keyword>
<feature type="signal peptide" evidence="1">
    <location>
        <begin position="1"/>
        <end position="24"/>
    </location>
</feature>
<sequence length="296" mass="30983">MISRSVAGFTAVLATALCTCPAHAARPTYGAGPAIPATCTVRATSQRQLASVQPGDVVCLGAELAKSRLKITKGGTADKPITYDGKGGSVDGITVEADNVIVMNYTMNQPQAPGIEITGNHITLQNNTVTKPVKGDGDGIRFFGSHLRILHNTVSGTSNRNGHADCMQTFASDTPASQDVLIEGNRCEKIDNMGLMAEGPNDGEGDGKGHSDHFTIRGNYYETLKASQALMFEDIQYATISDNEFAAAPTKAIGLAIHSTNAHVSGNKVSSGIRYEVGIDSSSRKGYEGPTPGGQP</sequence>
<name>A0ABR6B8A8_9PSEU</name>
<dbReference type="Pfam" id="PF13229">
    <property type="entry name" value="Beta_helix"/>
    <property type="match status" value="1"/>
</dbReference>
<proteinExistence type="predicted"/>
<dbReference type="InterPro" id="IPR011050">
    <property type="entry name" value="Pectin_lyase_fold/virulence"/>
</dbReference>